<protein>
    <submittedName>
        <fullName evidence="3">Translocation protein TolB</fullName>
    </submittedName>
</protein>
<feature type="signal peptide" evidence="2">
    <location>
        <begin position="1"/>
        <end position="23"/>
    </location>
</feature>
<keyword evidence="2" id="KW-0732">Signal</keyword>
<evidence type="ECO:0000256" key="1">
    <source>
        <dbReference type="ARBA" id="ARBA00009820"/>
    </source>
</evidence>
<dbReference type="Proteomes" id="UP000485484">
    <property type="component" value="Unassembled WGS sequence"/>
</dbReference>
<dbReference type="AlphaFoldDB" id="A0A1V5MDH2"/>
<dbReference type="Gene3D" id="2.120.10.30">
    <property type="entry name" value="TolB, C-terminal domain"/>
    <property type="match status" value="2"/>
</dbReference>
<comment type="similarity">
    <text evidence="1">Belongs to the TolB family.</text>
</comment>
<dbReference type="Pfam" id="PF07676">
    <property type="entry name" value="PD40"/>
    <property type="match status" value="3"/>
</dbReference>
<name>A0A1V5MDH2_UNCT6</name>
<dbReference type="PANTHER" id="PTHR36842:SF1">
    <property type="entry name" value="PROTEIN TOLB"/>
    <property type="match status" value="1"/>
</dbReference>
<evidence type="ECO:0000256" key="2">
    <source>
        <dbReference type="SAM" id="SignalP"/>
    </source>
</evidence>
<dbReference type="SUPFAM" id="SSF69304">
    <property type="entry name" value="Tricorn protease N-terminal domain"/>
    <property type="match status" value="1"/>
</dbReference>
<dbReference type="PANTHER" id="PTHR36842">
    <property type="entry name" value="PROTEIN TOLB HOMOLOG"/>
    <property type="match status" value="1"/>
</dbReference>
<dbReference type="InterPro" id="IPR011659">
    <property type="entry name" value="WD40"/>
</dbReference>
<reference evidence="3 4" key="1">
    <citation type="submission" date="2017-02" db="EMBL/GenBank/DDBJ databases">
        <title>Delving into the versatile metabolic prowess of the omnipresent phylum Bacteroidetes.</title>
        <authorList>
            <person name="Nobu M.K."/>
            <person name="Mei R."/>
            <person name="Narihiro T."/>
            <person name="Kuroda K."/>
            <person name="Liu W.-T."/>
        </authorList>
    </citation>
    <scope>NUCLEOTIDE SEQUENCE [LARGE SCALE GENOMIC DNA]</scope>
    <source>
        <strain evidence="3">ADurb.Bin417</strain>
    </source>
</reference>
<evidence type="ECO:0000313" key="4">
    <source>
        <dbReference type="Proteomes" id="UP000485484"/>
    </source>
</evidence>
<gene>
    <name evidence="3" type="ORF">BWY73_01133</name>
</gene>
<dbReference type="InterPro" id="IPR011042">
    <property type="entry name" value="6-blade_b-propeller_TolB-like"/>
</dbReference>
<feature type="chain" id="PRO_5012302584" evidence="2">
    <location>
        <begin position="24"/>
        <end position="270"/>
    </location>
</feature>
<comment type="caution">
    <text evidence="3">The sequence shown here is derived from an EMBL/GenBank/DDBJ whole genome shotgun (WGS) entry which is preliminary data.</text>
</comment>
<organism evidence="3 4">
    <name type="scientific">candidate division TA06 bacterium ADurb.Bin417</name>
    <dbReference type="NCBI Taxonomy" id="1852828"/>
    <lineage>
        <taxon>Bacteria</taxon>
        <taxon>Bacteria division TA06</taxon>
    </lineage>
</organism>
<proteinExistence type="inferred from homology"/>
<dbReference type="EMBL" id="MWAK01000188">
    <property type="protein sequence ID" value="OPZ91277.1"/>
    <property type="molecule type" value="Genomic_DNA"/>
</dbReference>
<sequence length="270" mass="30227">MKHKKWCLLVLAFLLLGTLTAQASINHGLLGVFDDDVVESIVQITPGDPLNPTQSAKDWVPCWGVNPWSYDGEWIVYQAAIGTGASEYQRNEICIIRPDGTGWQRLTNNTNTCDNHGNFTPDGNRILFQRYDDSEDYARIWIMDRDGTDQQNLTAVHGGPVNGNECEQKPMVSPDGTKIAFRACVDRDTEEIWVMDIDGTDPIKVSGNINKGNKHSWSPDSQWVLFSADPSENSNSRIYKVRRDGTGLVMLSEEVGDFCENWANWSPDGN</sequence>
<accession>A0A1V5MDH2</accession>
<evidence type="ECO:0000313" key="3">
    <source>
        <dbReference type="EMBL" id="OPZ91277.1"/>
    </source>
</evidence>